<organism evidence="1 2">
    <name type="scientific">Paxillus rubicundulus Ve08.2h10</name>
    <dbReference type="NCBI Taxonomy" id="930991"/>
    <lineage>
        <taxon>Eukaryota</taxon>
        <taxon>Fungi</taxon>
        <taxon>Dikarya</taxon>
        <taxon>Basidiomycota</taxon>
        <taxon>Agaricomycotina</taxon>
        <taxon>Agaricomycetes</taxon>
        <taxon>Agaricomycetidae</taxon>
        <taxon>Boletales</taxon>
        <taxon>Paxilineae</taxon>
        <taxon>Paxillaceae</taxon>
        <taxon>Paxillus</taxon>
    </lineage>
</organism>
<reference evidence="2" key="2">
    <citation type="submission" date="2015-01" db="EMBL/GenBank/DDBJ databases">
        <title>Evolutionary Origins and Diversification of the Mycorrhizal Mutualists.</title>
        <authorList>
            <consortium name="DOE Joint Genome Institute"/>
            <consortium name="Mycorrhizal Genomics Consortium"/>
            <person name="Kohler A."/>
            <person name="Kuo A."/>
            <person name="Nagy L.G."/>
            <person name="Floudas D."/>
            <person name="Copeland A."/>
            <person name="Barry K.W."/>
            <person name="Cichocki N."/>
            <person name="Veneault-Fourrey C."/>
            <person name="LaButti K."/>
            <person name="Lindquist E.A."/>
            <person name="Lipzen A."/>
            <person name="Lundell T."/>
            <person name="Morin E."/>
            <person name="Murat C."/>
            <person name="Riley R."/>
            <person name="Ohm R."/>
            <person name="Sun H."/>
            <person name="Tunlid A."/>
            <person name="Henrissat B."/>
            <person name="Grigoriev I.V."/>
            <person name="Hibbett D.S."/>
            <person name="Martin F."/>
        </authorList>
    </citation>
    <scope>NUCLEOTIDE SEQUENCE [LARGE SCALE GENOMIC DNA]</scope>
    <source>
        <strain evidence="2">Ve08.2h10</strain>
    </source>
</reference>
<gene>
    <name evidence="1" type="ORF">PAXRUDRAFT_17662</name>
</gene>
<dbReference type="InParanoid" id="A0A0D0D0V3"/>
<accession>A0A0D0D0V3</accession>
<evidence type="ECO:0000313" key="1">
    <source>
        <dbReference type="EMBL" id="KIK77186.1"/>
    </source>
</evidence>
<evidence type="ECO:0000313" key="2">
    <source>
        <dbReference type="Proteomes" id="UP000054538"/>
    </source>
</evidence>
<dbReference type="HOGENOM" id="CLU_005726_7_0_1"/>
<reference evidence="1 2" key="1">
    <citation type="submission" date="2014-04" db="EMBL/GenBank/DDBJ databases">
        <authorList>
            <consortium name="DOE Joint Genome Institute"/>
            <person name="Kuo A."/>
            <person name="Kohler A."/>
            <person name="Jargeat P."/>
            <person name="Nagy L.G."/>
            <person name="Floudas D."/>
            <person name="Copeland A."/>
            <person name="Barry K.W."/>
            <person name="Cichocki N."/>
            <person name="Veneault-Fourrey C."/>
            <person name="LaButti K."/>
            <person name="Lindquist E.A."/>
            <person name="Lipzen A."/>
            <person name="Lundell T."/>
            <person name="Morin E."/>
            <person name="Murat C."/>
            <person name="Sun H."/>
            <person name="Tunlid A."/>
            <person name="Henrissat B."/>
            <person name="Grigoriev I.V."/>
            <person name="Hibbett D.S."/>
            <person name="Martin F."/>
            <person name="Nordberg H.P."/>
            <person name="Cantor M.N."/>
            <person name="Hua S.X."/>
        </authorList>
    </citation>
    <scope>NUCLEOTIDE SEQUENCE [LARGE SCALE GENOMIC DNA]</scope>
    <source>
        <strain evidence="1 2">Ve08.2h10</strain>
    </source>
</reference>
<proteinExistence type="predicted"/>
<sequence>MSADYGWLCSPEGEESALVLFKAGKTCDGYFTNDAIIAHAMKAIDILEKYYPDEGHVLIFDNATMHLKCADDVLAAHQMPKGPSETWGIPKIASDSSGRIILGADGKPVKEKIFTLLPRGS</sequence>
<dbReference type="Proteomes" id="UP000054538">
    <property type="component" value="Unassembled WGS sequence"/>
</dbReference>
<dbReference type="OrthoDB" id="10039611at2759"/>
<protein>
    <submittedName>
        <fullName evidence="1">Uncharacterized protein</fullName>
    </submittedName>
</protein>
<dbReference type="AlphaFoldDB" id="A0A0D0D0V3"/>
<name>A0A0D0D0V3_9AGAM</name>
<dbReference type="EMBL" id="KN827092">
    <property type="protein sequence ID" value="KIK77186.1"/>
    <property type="molecule type" value="Genomic_DNA"/>
</dbReference>
<keyword evidence="2" id="KW-1185">Reference proteome</keyword>